<sequence length="439" mass="48879">MSLYEKILNKDDKIAVVGLGYVGMPIAVSFAKKVDVIGFDLNEEKIKLYISGMDPTNEVGNEVIKKTSVNFTSDETMLQEAKFHLVAVPTPINSDKTPDLAPVEGASSIIGRNLTKGSIVVYESTVYPGVTEDICIPILEKESGLKCGVDFKVGYSPERINPGDKIHTIENIIKIVSGVDEESLEEIAKIYELVINAGVHKASSIKVAEAAKVVENSQRDINIAFMNELAMVFDRMNIDTKEVIEAMNTKWNALKFYPGLVGGHCIGVDPYYFVYEAEKLGYHSQIVLSGRKINDGIGKFVADAIIKKLILSNKVVKQSKVVILGTTFKENTPDTRNSKVFDIIESLKDYGIEPDVVDPVANTEEAGREYGIDLSDINDIENADCLVLAVAHEEFRRMSWEEIDSLYGDYNNNEKVLIDIKSILDKEDLERQGYNYWRL</sequence>
<dbReference type="InterPro" id="IPR001732">
    <property type="entry name" value="UDP-Glc/GDP-Man_DH_N"/>
</dbReference>
<proteinExistence type="inferred from homology"/>
<dbReference type="GO" id="GO:0016628">
    <property type="term" value="F:oxidoreductase activity, acting on the CH-CH group of donors, NAD or NADP as acceptor"/>
    <property type="evidence" value="ECO:0007669"/>
    <property type="project" value="InterPro"/>
</dbReference>
<dbReference type="InterPro" id="IPR014026">
    <property type="entry name" value="UDP-Glc/GDP-Man_DH_dimer"/>
</dbReference>
<evidence type="ECO:0000256" key="1">
    <source>
        <dbReference type="ARBA" id="ARBA00006601"/>
    </source>
</evidence>
<evidence type="ECO:0000256" key="4">
    <source>
        <dbReference type="PIRNR" id="PIRNR000124"/>
    </source>
</evidence>
<organism evidence="6 7">
    <name type="scientific">Gracilibacillus orientalis</name>
    <dbReference type="NCBI Taxonomy" id="334253"/>
    <lineage>
        <taxon>Bacteria</taxon>
        <taxon>Bacillati</taxon>
        <taxon>Bacillota</taxon>
        <taxon>Bacilli</taxon>
        <taxon>Bacillales</taxon>
        <taxon>Bacillaceae</taxon>
        <taxon>Gracilibacillus</taxon>
    </lineage>
</organism>
<dbReference type="InterPro" id="IPR036291">
    <property type="entry name" value="NAD(P)-bd_dom_sf"/>
</dbReference>
<dbReference type="SUPFAM" id="SSF51735">
    <property type="entry name" value="NAD(P)-binding Rossmann-fold domains"/>
    <property type="match status" value="1"/>
</dbReference>
<dbReference type="STRING" id="334253.SAMN04487943_11114"/>
<evidence type="ECO:0000256" key="2">
    <source>
        <dbReference type="ARBA" id="ARBA00023002"/>
    </source>
</evidence>
<dbReference type="OrthoDB" id="9803238at2"/>
<accession>A0A1I4PDU1</accession>
<gene>
    <name evidence="6" type="ORF">SAMN04487943_11114</name>
</gene>
<protein>
    <submittedName>
        <fullName evidence="6">UDP-N-acetyl-D-galactosamine dehydrogenase</fullName>
    </submittedName>
</protein>
<dbReference type="PIRSF" id="PIRSF500136">
    <property type="entry name" value="UDP_ManNAc_DH"/>
    <property type="match status" value="1"/>
</dbReference>
<keyword evidence="2" id="KW-0560">Oxidoreductase</keyword>
<dbReference type="PIRSF" id="PIRSF000124">
    <property type="entry name" value="UDPglc_GDPman_dh"/>
    <property type="match status" value="1"/>
</dbReference>
<keyword evidence="7" id="KW-1185">Reference proteome</keyword>
<name>A0A1I4PDU1_9BACI</name>
<dbReference type="GO" id="GO:0016616">
    <property type="term" value="F:oxidoreductase activity, acting on the CH-OH group of donors, NAD or NADP as acceptor"/>
    <property type="evidence" value="ECO:0007669"/>
    <property type="project" value="InterPro"/>
</dbReference>
<dbReference type="PANTHER" id="PTHR43491:SF2">
    <property type="entry name" value="UDP-N-ACETYL-D-MANNOSAMINE DEHYDROGENASE"/>
    <property type="match status" value="1"/>
</dbReference>
<dbReference type="InterPro" id="IPR017476">
    <property type="entry name" value="UDP-Glc/GDP-Man"/>
</dbReference>
<evidence type="ECO:0000256" key="3">
    <source>
        <dbReference type="ARBA" id="ARBA00023027"/>
    </source>
</evidence>
<dbReference type="GO" id="GO:0051287">
    <property type="term" value="F:NAD binding"/>
    <property type="evidence" value="ECO:0007669"/>
    <property type="project" value="InterPro"/>
</dbReference>
<dbReference type="RefSeq" id="WP_091484998.1">
    <property type="nucleotide sequence ID" value="NZ_FOTR01000011.1"/>
</dbReference>
<reference evidence="7" key="1">
    <citation type="submission" date="2016-10" db="EMBL/GenBank/DDBJ databases">
        <authorList>
            <person name="Varghese N."/>
            <person name="Submissions S."/>
        </authorList>
    </citation>
    <scope>NUCLEOTIDE SEQUENCE [LARGE SCALE GENOMIC DNA]</scope>
    <source>
        <strain evidence="7">CGMCC 1.4250</strain>
    </source>
</reference>
<evidence type="ECO:0000313" key="7">
    <source>
        <dbReference type="Proteomes" id="UP000198565"/>
    </source>
</evidence>
<dbReference type="InterPro" id="IPR036220">
    <property type="entry name" value="UDP-Glc/GDP-Man_DH_C_sf"/>
</dbReference>
<dbReference type="InterPro" id="IPR008927">
    <property type="entry name" value="6-PGluconate_DH-like_C_sf"/>
</dbReference>
<comment type="similarity">
    <text evidence="1 4">Belongs to the UDP-glucose/GDP-mannose dehydrogenase family.</text>
</comment>
<dbReference type="SUPFAM" id="SSF52413">
    <property type="entry name" value="UDP-glucose/GDP-mannose dehydrogenase C-terminal domain"/>
    <property type="match status" value="1"/>
</dbReference>
<evidence type="ECO:0000313" key="6">
    <source>
        <dbReference type="EMBL" id="SFM25921.1"/>
    </source>
</evidence>
<dbReference type="Pfam" id="PF03721">
    <property type="entry name" value="UDPG_MGDP_dh_N"/>
    <property type="match status" value="1"/>
</dbReference>
<dbReference type="Proteomes" id="UP000198565">
    <property type="component" value="Unassembled WGS sequence"/>
</dbReference>
<keyword evidence="3" id="KW-0520">NAD</keyword>
<feature type="domain" description="UDP-glucose/GDP-mannose dehydrogenase C-terminal" evidence="5">
    <location>
        <begin position="322"/>
        <end position="426"/>
    </location>
</feature>
<evidence type="ECO:0000259" key="5">
    <source>
        <dbReference type="SMART" id="SM00984"/>
    </source>
</evidence>
<dbReference type="NCBIfam" id="TIGR03026">
    <property type="entry name" value="NDP-sugDHase"/>
    <property type="match status" value="1"/>
</dbReference>
<dbReference type="Gene3D" id="3.40.50.720">
    <property type="entry name" value="NAD(P)-binding Rossmann-like Domain"/>
    <property type="match status" value="2"/>
</dbReference>
<dbReference type="SUPFAM" id="SSF48179">
    <property type="entry name" value="6-phosphogluconate dehydrogenase C-terminal domain-like"/>
    <property type="match status" value="1"/>
</dbReference>
<dbReference type="AlphaFoldDB" id="A0A1I4PDU1"/>
<dbReference type="InterPro" id="IPR028359">
    <property type="entry name" value="UDP_ManNAc/GlcNAc_DH"/>
</dbReference>
<dbReference type="Pfam" id="PF00984">
    <property type="entry name" value="UDPG_MGDP_dh"/>
    <property type="match status" value="1"/>
</dbReference>
<dbReference type="InterPro" id="IPR014027">
    <property type="entry name" value="UDP-Glc/GDP-Man_DH_C"/>
</dbReference>
<dbReference type="GO" id="GO:0000271">
    <property type="term" value="P:polysaccharide biosynthetic process"/>
    <property type="evidence" value="ECO:0007669"/>
    <property type="project" value="InterPro"/>
</dbReference>
<dbReference type="PANTHER" id="PTHR43491">
    <property type="entry name" value="UDP-N-ACETYL-D-MANNOSAMINE DEHYDROGENASE"/>
    <property type="match status" value="1"/>
</dbReference>
<dbReference type="SMART" id="SM00984">
    <property type="entry name" value="UDPG_MGDP_dh_C"/>
    <property type="match status" value="1"/>
</dbReference>
<dbReference type="Pfam" id="PF03720">
    <property type="entry name" value="UDPG_MGDP_dh_C"/>
    <property type="match status" value="1"/>
</dbReference>
<dbReference type="EMBL" id="FOTR01000011">
    <property type="protein sequence ID" value="SFM25921.1"/>
    <property type="molecule type" value="Genomic_DNA"/>
</dbReference>